<proteinExistence type="predicted"/>
<dbReference type="Proteomes" id="UP001179181">
    <property type="component" value="Unassembled WGS sequence"/>
</dbReference>
<organism evidence="1 2">
    <name type="scientific">Dyadobacter arcticus</name>
    <dbReference type="NCBI Taxonomy" id="1078754"/>
    <lineage>
        <taxon>Bacteria</taxon>
        <taxon>Pseudomonadati</taxon>
        <taxon>Bacteroidota</taxon>
        <taxon>Cytophagia</taxon>
        <taxon>Cytophagales</taxon>
        <taxon>Spirosomataceae</taxon>
        <taxon>Dyadobacter</taxon>
    </lineage>
</organism>
<dbReference type="EMBL" id="JAASQJ010000001">
    <property type="protein sequence ID" value="NIJ52056.1"/>
    <property type="molecule type" value="Genomic_DNA"/>
</dbReference>
<reference evidence="1 2" key="1">
    <citation type="submission" date="2020-03" db="EMBL/GenBank/DDBJ databases">
        <title>Genomic Encyclopedia of Type Strains, Phase IV (KMG-IV): sequencing the most valuable type-strain genomes for metagenomic binning, comparative biology and taxonomic classification.</title>
        <authorList>
            <person name="Goeker M."/>
        </authorList>
    </citation>
    <scope>NUCLEOTIDE SEQUENCE [LARGE SCALE GENOMIC DNA]</scope>
    <source>
        <strain evidence="1 2">DSM 102865</strain>
    </source>
</reference>
<accession>A0ABX0ULU2</accession>
<evidence type="ECO:0008006" key="3">
    <source>
        <dbReference type="Google" id="ProtNLM"/>
    </source>
</evidence>
<dbReference type="RefSeq" id="WP_167268102.1">
    <property type="nucleotide sequence ID" value="NZ_JAASQJ010000001.1"/>
</dbReference>
<protein>
    <recommendedName>
        <fullName evidence="3">Lipoprotein</fullName>
    </recommendedName>
</protein>
<name>A0ABX0ULU2_9BACT</name>
<comment type="caution">
    <text evidence="1">The sequence shown here is derived from an EMBL/GenBank/DDBJ whole genome shotgun (WGS) entry which is preliminary data.</text>
</comment>
<keyword evidence="2" id="KW-1185">Reference proteome</keyword>
<evidence type="ECO:0000313" key="1">
    <source>
        <dbReference type="EMBL" id="NIJ52056.1"/>
    </source>
</evidence>
<gene>
    <name evidence="1" type="ORF">FHS68_001212</name>
</gene>
<evidence type="ECO:0000313" key="2">
    <source>
        <dbReference type="Proteomes" id="UP001179181"/>
    </source>
</evidence>
<sequence length="133" mass="14736">MEIDKIKAFLTTLLFGLAFLSCDFHPFYKENETVLFQINNVGNSAYALILVYAKDSLNNYVDSTPSQGNLPSSDGVSLGITLSKLKDVKDGVFEAQVTMLSGKFLSKEFGVIDGLKTRQKFKVDLKDSTIVIR</sequence>
<dbReference type="PROSITE" id="PS51257">
    <property type="entry name" value="PROKAR_LIPOPROTEIN"/>
    <property type="match status" value="1"/>
</dbReference>